<evidence type="ECO:0000256" key="1">
    <source>
        <dbReference type="SAM" id="Phobius"/>
    </source>
</evidence>
<gene>
    <name evidence="2" type="ORF">ACFSUS_13070</name>
</gene>
<evidence type="ECO:0000313" key="2">
    <source>
        <dbReference type="EMBL" id="MFD2571569.1"/>
    </source>
</evidence>
<evidence type="ECO:0000313" key="3">
    <source>
        <dbReference type="Proteomes" id="UP001597469"/>
    </source>
</evidence>
<accession>A0ABW5M4G2</accession>
<keyword evidence="1" id="KW-0812">Transmembrane</keyword>
<reference evidence="3" key="1">
    <citation type="journal article" date="2019" name="Int. J. Syst. Evol. Microbiol.">
        <title>The Global Catalogue of Microorganisms (GCM) 10K type strain sequencing project: providing services to taxonomists for standard genome sequencing and annotation.</title>
        <authorList>
            <consortium name="The Broad Institute Genomics Platform"/>
            <consortium name="The Broad Institute Genome Sequencing Center for Infectious Disease"/>
            <person name="Wu L."/>
            <person name="Ma J."/>
        </authorList>
    </citation>
    <scope>NUCLEOTIDE SEQUENCE [LARGE SCALE GENOMIC DNA]</scope>
    <source>
        <strain evidence="3">KCTC 42805</strain>
    </source>
</reference>
<dbReference type="Proteomes" id="UP001597469">
    <property type="component" value="Unassembled WGS sequence"/>
</dbReference>
<keyword evidence="1" id="KW-1133">Transmembrane helix</keyword>
<sequence length="133" mass="15410">MNLAHLTERDVLGHLLLVGVTIYLAIYVPLRDRRLKQRGVYFKNKGIMQGLYYRLQTGVDLFICKDWLPERITDVAKELTIRSSKVRCIINFEAFRAICGEEFDPTSLHAESIGKDTSVYPMYRDSGILWEKP</sequence>
<dbReference type="RefSeq" id="WP_381523237.1">
    <property type="nucleotide sequence ID" value="NZ_JBHULN010000007.1"/>
</dbReference>
<keyword evidence="1" id="KW-0472">Membrane</keyword>
<proteinExistence type="predicted"/>
<keyword evidence="3" id="KW-1185">Reference proteome</keyword>
<organism evidence="2 3">
    <name type="scientific">Spirosoma soli</name>
    <dbReference type="NCBI Taxonomy" id="1770529"/>
    <lineage>
        <taxon>Bacteria</taxon>
        <taxon>Pseudomonadati</taxon>
        <taxon>Bacteroidota</taxon>
        <taxon>Cytophagia</taxon>
        <taxon>Cytophagales</taxon>
        <taxon>Cytophagaceae</taxon>
        <taxon>Spirosoma</taxon>
    </lineage>
</organism>
<feature type="transmembrane region" description="Helical" evidence="1">
    <location>
        <begin position="12"/>
        <end position="30"/>
    </location>
</feature>
<protein>
    <submittedName>
        <fullName evidence="2">Uncharacterized protein</fullName>
    </submittedName>
</protein>
<comment type="caution">
    <text evidence="2">The sequence shown here is derived from an EMBL/GenBank/DDBJ whole genome shotgun (WGS) entry which is preliminary data.</text>
</comment>
<dbReference type="EMBL" id="JBHULN010000007">
    <property type="protein sequence ID" value="MFD2571569.1"/>
    <property type="molecule type" value="Genomic_DNA"/>
</dbReference>
<name>A0ABW5M4G2_9BACT</name>